<reference evidence="1 2" key="1">
    <citation type="journal article" date="2011" name="PLoS Pathog.">
        <title>Endophytic Life Strategies Decoded by Genome and Transcriptome Analyses of the Mutualistic Root Symbiont Piriformospora indica.</title>
        <authorList>
            <person name="Zuccaro A."/>
            <person name="Lahrmann U."/>
            <person name="Guldener U."/>
            <person name="Langen G."/>
            <person name="Pfiffi S."/>
            <person name="Biedenkopf D."/>
            <person name="Wong P."/>
            <person name="Samans B."/>
            <person name="Grimm C."/>
            <person name="Basiewicz M."/>
            <person name="Murat C."/>
            <person name="Martin F."/>
            <person name="Kogel K.H."/>
        </authorList>
    </citation>
    <scope>NUCLEOTIDE SEQUENCE [LARGE SCALE GENOMIC DNA]</scope>
    <source>
        <strain evidence="1 2">DSM 11827</strain>
    </source>
</reference>
<sequence length="284" mass="32336">MSSPEDIYDSLMSMNEAGAIDEVYSLVFERTDPQNYTVMCTMLAVLLAAFEPLTTDDLNDVLKNSKIRGSAEGLVQNLGSVLTTDQTTNLIQFRHPTFVEYLRRCTTTQAASSRYKLDLNLGNAHGQAAYWCFKRLKSQTEGLKFNICQIETSFCLNRQIPDLDTRVSKYIPGRLRYASSHWLFHAAGADDNWWPTLKNELQYVIQVPYAFQWMEILSVTGGVPRAIAGLRAITRHTRLKGQTREWLEEIRRFMTTFSVPIQDSAPHIYVSALPFTPTKSIQAY</sequence>
<dbReference type="HOGENOM" id="CLU_000288_6_5_1"/>
<dbReference type="PANTHER" id="PTHR10039">
    <property type="entry name" value="AMELOGENIN"/>
    <property type="match status" value="1"/>
</dbReference>
<evidence type="ECO:0000313" key="2">
    <source>
        <dbReference type="Proteomes" id="UP000007148"/>
    </source>
</evidence>
<gene>
    <name evidence="1" type="ORF">PIIN_11446</name>
</gene>
<accession>G4U1M6</accession>
<organism evidence="1 2">
    <name type="scientific">Serendipita indica (strain DSM 11827)</name>
    <name type="common">Root endophyte fungus</name>
    <name type="synonym">Piriformospora indica</name>
    <dbReference type="NCBI Taxonomy" id="1109443"/>
    <lineage>
        <taxon>Eukaryota</taxon>
        <taxon>Fungi</taxon>
        <taxon>Dikarya</taxon>
        <taxon>Basidiomycota</taxon>
        <taxon>Agaricomycotina</taxon>
        <taxon>Agaricomycetes</taxon>
        <taxon>Sebacinales</taxon>
        <taxon>Serendipitaceae</taxon>
        <taxon>Serendipita</taxon>
    </lineage>
</organism>
<dbReference type="OrthoDB" id="538223at2759"/>
<dbReference type="InParanoid" id="G4U1M6"/>
<protein>
    <submittedName>
        <fullName evidence="1">Uncharacterized protein</fullName>
    </submittedName>
</protein>
<dbReference type="STRING" id="1109443.G4U1M6"/>
<dbReference type="AlphaFoldDB" id="G4U1M6"/>
<keyword evidence="2" id="KW-1185">Reference proteome</keyword>
<proteinExistence type="predicted"/>
<dbReference type="EMBL" id="CAFZ01001632">
    <property type="protein sequence ID" value="CCA77469.1"/>
    <property type="molecule type" value="Genomic_DNA"/>
</dbReference>
<comment type="caution">
    <text evidence="1">The sequence shown here is derived from an EMBL/GenBank/DDBJ whole genome shotgun (WGS) entry which is preliminary data.</text>
</comment>
<evidence type="ECO:0000313" key="1">
    <source>
        <dbReference type="EMBL" id="CCA77469.1"/>
    </source>
</evidence>
<dbReference type="Proteomes" id="UP000007148">
    <property type="component" value="Unassembled WGS sequence"/>
</dbReference>
<name>G4U1M6_SERID</name>